<protein>
    <submittedName>
        <fullName evidence="1">Uncharacterized protein</fullName>
    </submittedName>
</protein>
<evidence type="ECO:0000313" key="1">
    <source>
        <dbReference type="EMBL" id="QQM67672.1"/>
    </source>
</evidence>
<sequence length="154" mass="16738">MAAWLNWRVTSARSTVPVTTPDGAPVQLISDEAFSDTGHLEGPVYTCVTRNGDVLSVDVTTGVLQNRFQVPLTDRDWSSRFVVTDTAVYALYVPRDTTKPLTLTRYDLATGSPQPLITVPGAASYLDGSLLTDQLLVKSVALRPSYLQQLAARP</sequence>
<organism evidence="1 2">
    <name type="scientific">Actinomyces weissii</name>
    <dbReference type="NCBI Taxonomy" id="675090"/>
    <lineage>
        <taxon>Bacteria</taxon>
        <taxon>Bacillati</taxon>
        <taxon>Actinomycetota</taxon>
        <taxon>Actinomycetes</taxon>
        <taxon>Actinomycetales</taxon>
        <taxon>Actinomycetaceae</taxon>
        <taxon>Actinomyces</taxon>
    </lineage>
</organism>
<accession>A0A7T7MA49</accession>
<dbReference type="Proteomes" id="UP000595895">
    <property type="component" value="Chromosome"/>
</dbReference>
<evidence type="ECO:0000313" key="2">
    <source>
        <dbReference type="Proteomes" id="UP000595895"/>
    </source>
</evidence>
<dbReference type="EMBL" id="CP066802">
    <property type="protein sequence ID" value="QQM67672.1"/>
    <property type="molecule type" value="Genomic_DNA"/>
</dbReference>
<dbReference type="RefSeq" id="WP_200276479.1">
    <property type="nucleotide sequence ID" value="NZ_CP066802.1"/>
</dbReference>
<gene>
    <name evidence="1" type="ORF">JG540_01955</name>
</gene>
<reference evidence="1 2" key="1">
    <citation type="submission" date="2020-12" db="EMBL/GenBank/DDBJ databases">
        <authorList>
            <person name="Zhou J."/>
        </authorList>
    </citation>
    <scope>NUCLEOTIDE SEQUENCE [LARGE SCALE GENOMIC DNA]</scope>
    <source>
        <strain evidence="1 2">CCUG 61299</strain>
    </source>
</reference>
<proteinExistence type="predicted"/>
<dbReference type="KEGG" id="awe:JG540_01955"/>
<name>A0A7T7MA49_9ACTO</name>
<keyword evidence="2" id="KW-1185">Reference proteome</keyword>
<dbReference type="AlphaFoldDB" id="A0A7T7MA49"/>